<reference evidence="1 2" key="1">
    <citation type="submission" date="2016-10" db="EMBL/GenBank/DDBJ databases">
        <authorList>
            <person name="de Groot N.N."/>
        </authorList>
    </citation>
    <scope>NUCLEOTIDE SEQUENCE [LARGE SCALE GENOMIC DNA]</scope>
    <source>
        <strain evidence="1 2">DSM 8512</strain>
    </source>
</reference>
<accession>A0A1H8DYZ5</accession>
<organism evidence="1 2">
    <name type="scientific">Paracoccus alcaliphilus</name>
    <dbReference type="NCBI Taxonomy" id="34002"/>
    <lineage>
        <taxon>Bacteria</taxon>
        <taxon>Pseudomonadati</taxon>
        <taxon>Pseudomonadota</taxon>
        <taxon>Alphaproteobacteria</taxon>
        <taxon>Rhodobacterales</taxon>
        <taxon>Paracoccaceae</taxon>
        <taxon>Paracoccus</taxon>
    </lineage>
</organism>
<dbReference type="OrthoDB" id="7860307at2"/>
<evidence type="ECO:0008006" key="3">
    <source>
        <dbReference type="Google" id="ProtNLM"/>
    </source>
</evidence>
<gene>
    <name evidence="1" type="ORF">SAMN04489859_1001102</name>
</gene>
<keyword evidence="2" id="KW-1185">Reference proteome</keyword>
<dbReference type="RefSeq" id="WP_090610090.1">
    <property type="nucleotide sequence ID" value="NZ_CP067124.1"/>
</dbReference>
<evidence type="ECO:0000313" key="2">
    <source>
        <dbReference type="Proteomes" id="UP000199054"/>
    </source>
</evidence>
<name>A0A1H8DYZ5_9RHOB</name>
<dbReference type="SUPFAM" id="SSF55961">
    <property type="entry name" value="Bet v1-like"/>
    <property type="match status" value="1"/>
</dbReference>
<proteinExistence type="predicted"/>
<sequence>MKFSTRCDTDICAVDLFARISDFDRIESILLRRGATVQRIDPAQEPGTGMGWNIGFDWRGKARDLRLEVIRFDRPERVSLAGQSDSFTIDTDMSVVALSRTRSRLLFDTNVRPRNMRARLMLQTAKLGRGQLERKFAERIQLFVSELQTA</sequence>
<protein>
    <recommendedName>
        <fullName evidence="3">Polyketide cyclase / dehydrase and lipid transport</fullName>
    </recommendedName>
</protein>
<evidence type="ECO:0000313" key="1">
    <source>
        <dbReference type="EMBL" id="SEN12433.1"/>
    </source>
</evidence>
<dbReference type="EMBL" id="FODE01000001">
    <property type="protein sequence ID" value="SEN12433.1"/>
    <property type="molecule type" value="Genomic_DNA"/>
</dbReference>
<dbReference type="AlphaFoldDB" id="A0A1H8DYZ5"/>
<dbReference type="Proteomes" id="UP000199054">
    <property type="component" value="Unassembled WGS sequence"/>
</dbReference>
<dbReference type="STRING" id="34002.SAMN04489859_1001102"/>